<comment type="caution">
    <text evidence="4">The sequence shown here is derived from an EMBL/GenBank/DDBJ whole genome shotgun (WGS) entry which is preliminary data.</text>
</comment>
<proteinExistence type="predicted"/>
<dbReference type="GO" id="GO:0006313">
    <property type="term" value="P:DNA transposition"/>
    <property type="evidence" value="ECO:0007669"/>
    <property type="project" value="InterPro"/>
</dbReference>
<dbReference type="AlphaFoldDB" id="A0AAD9U5D3"/>
<evidence type="ECO:0008006" key="6">
    <source>
        <dbReference type="Google" id="ProtNLM"/>
    </source>
</evidence>
<evidence type="ECO:0000256" key="2">
    <source>
        <dbReference type="ARBA" id="ARBA00023125"/>
    </source>
</evidence>
<name>A0AAD9U5D3_9ROSI</name>
<keyword evidence="5" id="KW-1185">Reference proteome</keyword>
<dbReference type="EMBL" id="JANJYI010000005">
    <property type="protein sequence ID" value="KAK2647997.1"/>
    <property type="molecule type" value="Genomic_DNA"/>
</dbReference>
<dbReference type="PANTHER" id="PTHR31973">
    <property type="entry name" value="POLYPROTEIN, PUTATIVE-RELATED"/>
    <property type="match status" value="1"/>
</dbReference>
<keyword evidence="2" id="KW-0238">DNA-binding</keyword>
<sequence>MVFEAISMVILQPECMLIISDWHTGISNGMKSIFPDASHGFCAYHLANNLKQHCRKRGDVINLYYRATYAFRVVEFDSLMVKMKSIHSKVHDELVEVGIQKFSLVHCPRKRYHMITINIAESMNSCLLVIQKLPIISIAEFIRDLLQRWFHNHRCNARETPTFLTQDAYQHVKDRVLSS</sequence>
<dbReference type="Pfam" id="PF00872">
    <property type="entry name" value="Transposase_mut"/>
    <property type="match status" value="1"/>
</dbReference>
<dbReference type="GO" id="GO:0003677">
    <property type="term" value="F:DNA binding"/>
    <property type="evidence" value="ECO:0007669"/>
    <property type="project" value="UniProtKB-KW"/>
</dbReference>
<gene>
    <name evidence="4" type="ORF">Ddye_015486</name>
</gene>
<dbReference type="GO" id="GO:0004803">
    <property type="term" value="F:transposase activity"/>
    <property type="evidence" value="ECO:0007669"/>
    <property type="project" value="InterPro"/>
</dbReference>
<reference evidence="4" key="1">
    <citation type="journal article" date="2023" name="Plant J.">
        <title>Genome sequences and population genomics provide insights into the demographic history, inbreeding, and mutation load of two 'living fossil' tree species of Dipteronia.</title>
        <authorList>
            <person name="Feng Y."/>
            <person name="Comes H.P."/>
            <person name="Chen J."/>
            <person name="Zhu S."/>
            <person name="Lu R."/>
            <person name="Zhang X."/>
            <person name="Li P."/>
            <person name="Qiu J."/>
            <person name="Olsen K.M."/>
            <person name="Qiu Y."/>
        </authorList>
    </citation>
    <scope>NUCLEOTIDE SEQUENCE</scope>
    <source>
        <strain evidence="4">KIB01</strain>
    </source>
</reference>
<evidence type="ECO:0000313" key="5">
    <source>
        <dbReference type="Proteomes" id="UP001280121"/>
    </source>
</evidence>
<protein>
    <recommendedName>
        <fullName evidence="6">MULE transposase domain-containing protein</fullName>
    </recommendedName>
</protein>
<accession>A0AAD9U5D3</accession>
<keyword evidence="1" id="KW-0815">Transposition</keyword>
<dbReference type="InterPro" id="IPR001207">
    <property type="entry name" value="Transposase_mutator"/>
</dbReference>
<dbReference type="Proteomes" id="UP001280121">
    <property type="component" value="Unassembled WGS sequence"/>
</dbReference>
<evidence type="ECO:0000313" key="4">
    <source>
        <dbReference type="EMBL" id="KAK2647997.1"/>
    </source>
</evidence>
<keyword evidence="3" id="KW-0233">DNA recombination</keyword>
<organism evidence="4 5">
    <name type="scientific">Dipteronia dyeriana</name>
    <dbReference type="NCBI Taxonomy" id="168575"/>
    <lineage>
        <taxon>Eukaryota</taxon>
        <taxon>Viridiplantae</taxon>
        <taxon>Streptophyta</taxon>
        <taxon>Embryophyta</taxon>
        <taxon>Tracheophyta</taxon>
        <taxon>Spermatophyta</taxon>
        <taxon>Magnoliopsida</taxon>
        <taxon>eudicotyledons</taxon>
        <taxon>Gunneridae</taxon>
        <taxon>Pentapetalae</taxon>
        <taxon>rosids</taxon>
        <taxon>malvids</taxon>
        <taxon>Sapindales</taxon>
        <taxon>Sapindaceae</taxon>
        <taxon>Hippocastanoideae</taxon>
        <taxon>Acereae</taxon>
        <taxon>Dipteronia</taxon>
    </lineage>
</organism>
<evidence type="ECO:0000256" key="3">
    <source>
        <dbReference type="ARBA" id="ARBA00023172"/>
    </source>
</evidence>
<dbReference type="PANTHER" id="PTHR31973:SF187">
    <property type="entry name" value="MUTATOR TRANSPOSASE MUDRA PROTEIN"/>
    <property type="match status" value="1"/>
</dbReference>
<evidence type="ECO:0000256" key="1">
    <source>
        <dbReference type="ARBA" id="ARBA00022578"/>
    </source>
</evidence>